<name>A0A6A6QZQ7_9PEZI</name>
<feature type="compositionally biased region" description="Pro residues" evidence="1">
    <location>
        <begin position="720"/>
        <end position="730"/>
    </location>
</feature>
<feature type="compositionally biased region" description="Low complexity" evidence="1">
    <location>
        <begin position="688"/>
        <end position="710"/>
    </location>
</feature>
<dbReference type="OrthoDB" id="2290221at2759"/>
<accession>A0A6A6QZQ7</accession>
<feature type="region of interest" description="Disordered" evidence="1">
    <location>
        <begin position="1"/>
        <end position="104"/>
    </location>
</feature>
<evidence type="ECO:0000313" key="2">
    <source>
        <dbReference type="EMBL" id="KAF2497935.1"/>
    </source>
</evidence>
<feature type="compositionally biased region" description="Basic and acidic residues" evidence="1">
    <location>
        <begin position="335"/>
        <end position="344"/>
    </location>
</feature>
<feature type="compositionally biased region" description="Polar residues" evidence="1">
    <location>
        <begin position="347"/>
        <end position="356"/>
    </location>
</feature>
<keyword evidence="3" id="KW-1185">Reference proteome</keyword>
<feature type="compositionally biased region" description="Polar residues" evidence="1">
    <location>
        <begin position="420"/>
        <end position="437"/>
    </location>
</feature>
<feature type="region of interest" description="Disordered" evidence="1">
    <location>
        <begin position="417"/>
        <end position="443"/>
    </location>
</feature>
<dbReference type="AlphaFoldDB" id="A0A6A6QZQ7"/>
<dbReference type="Proteomes" id="UP000799750">
    <property type="component" value="Unassembled WGS sequence"/>
</dbReference>
<feature type="region of interest" description="Disordered" evidence="1">
    <location>
        <begin position="194"/>
        <end position="233"/>
    </location>
</feature>
<evidence type="ECO:0000313" key="3">
    <source>
        <dbReference type="Proteomes" id="UP000799750"/>
    </source>
</evidence>
<feature type="compositionally biased region" description="Polar residues" evidence="1">
    <location>
        <begin position="665"/>
        <end position="686"/>
    </location>
</feature>
<reference evidence="2" key="1">
    <citation type="journal article" date="2020" name="Stud. Mycol.">
        <title>101 Dothideomycetes genomes: a test case for predicting lifestyles and emergence of pathogens.</title>
        <authorList>
            <person name="Haridas S."/>
            <person name="Albert R."/>
            <person name="Binder M."/>
            <person name="Bloem J."/>
            <person name="Labutti K."/>
            <person name="Salamov A."/>
            <person name="Andreopoulos B."/>
            <person name="Baker S."/>
            <person name="Barry K."/>
            <person name="Bills G."/>
            <person name="Bluhm B."/>
            <person name="Cannon C."/>
            <person name="Castanera R."/>
            <person name="Culley D."/>
            <person name="Daum C."/>
            <person name="Ezra D."/>
            <person name="Gonzalez J."/>
            <person name="Henrissat B."/>
            <person name="Kuo A."/>
            <person name="Liang C."/>
            <person name="Lipzen A."/>
            <person name="Lutzoni F."/>
            <person name="Magnuson J."/>
            <person name="Mondo S."/>
            <person name="Nolan M."/>
            <person name="Ohm R."/>
            <person name="Pangilinan J."/>
            <person name="Park H.-J."/>
            <person name="Ramirez L."/>
            <person name="Alfaro M."/>
            <person name="Sun H."/>
            <person name="Tritt A."/>
            <person name="Yoshinaga Y."/>
            <person name="Zwiers L.-H."/>
            <person name="Turgeon B."/>
            <person name="Goodwin S."/>
            <person name="Spatafora J."/>
            <person name="Crous P."/>
            <person name="Grigoriev I."/>
        </authorList>
    </citation>
    <scope>NUCLEOTIDE SEQUENCE</scope>
    <source>
        <strain evidence="2">CBS 269.34</strain>
    </source>
</reference>
<feature type="compositionally biased region" description="Basic residues" evidence="1">
    <location>
        <begin position="322"/>
        <end position="334"/>
    </location>
</feature>
<protein>
    <submittedName>
        <fullName evidence="2">HbrB-like protein</fullName>
    </submittedName>
</protein>
<dbReference type="PANTHER" id="PTHR32428">
    <property type="entry name" value="TARGET OF RAPAMYCIN COMPLEX 2 SUBUNIT BIT61-RELATED"/>
    <property type="match status" value="1"/>
</dbReference>
<feature type="region of interest" description="Disordered" evidence="1">
    <location>
        <begin position="652"/>
        <end position="733"/>
    </location>
</feature>
<dbReference type="Pfam" id="PF08539">
    <property type="entry name" value="HbrB"/>
    <property type="match status" value="1"/>
</dbReference>
<feature type="compositionally biased region" description="Polar residues" evidence="1">
    <location>
        <begin position="46"/>
        <end position="55"/>
    </location>
</feature>
<dbReference type="GO" id="GO:0038203">
    <property type="term" value="P:TORC2 signaling"/>
    <property type="evidence" value="ECO:0007669"/>
    <property type="project" value="TreeGrafter"/>
</dbReference>
<sequence>MPPSPPRPVVTPSSDDDDSEDSQATQRLSPLPPRIDSRSPVPPSLLDTSGPNFSRPSRDPLPARDLPLRNHSNTSVVEQKSPIPAHFGHRPRQRSQGYFEPTLSSTPTMSNTNHLTASQIAAQAAMHVQNPQHMRKRSTTIPDPGGNGQPTGKRQPASPPPVPKMTFATNGVTYQNGLVGGHRMAATTAANVAFPRSPMHSPGLPPEHGSPRPAAQDQQMYMQKPDKSKSKMKLFSKPKSIGIVKDKDFDKKHPALPSPNKIGMHSTTALNRLMMNQSTTSLVDSNMSGASSIYSSANASTSTLVPLERSTTFQPEREKEKEKHKHHFLSRQKNKLKDKDDHHLPLSSASSNSRPTDPNAPQPLYSFAAPASPGHSSSFASGLDLRHGGRALRQKKKEEKVASLAPYLKELEAPYRERNQSFSTERSEWPISSSPGNALSIGGPSPGTALGGYLSDMSTLGAAFGIPGMSPDDAWPLLKARLLLIFEGEDPRPPIEDFNALVSVHIRRCIQKRAPTVLIEDLGELLETGFSSLDQTLRHIPDDRLIPHLVEMWLVVFTTILPFLQAVLLPLDLEFKGRGPLMTAPAAADFWGTAMPDSDMSTANKNIPTLGEGLDVRRIILLTFRDTVVLPRNDTLMAIFSRLSLENLNAGLESPNPIPDFRPGTATSGSDGANGPMSSYNSSGLLESTASSTSFPSSRSRATSNTSAGSFSAQSTHSPAPQPLPPPPQPMDSAKVTEIVGRMLQCVSVLASVQSGDESQAKMERLTKELKYNWLGRGRTGRQRRGFVGPRRGALGVGA</sequence>
<feature type="compositionally biased region" description="Basic and acidic residues" evidence="1">
    <location>
        <begin position="56"/>
        <end position="68"/>
    </location>
</feature>
<organism evidence="2 3">
    <name type="scientific">Lophium mytilinum</name>
    <dbReference type="NCBI Taxonomy" id="390894"/>
    <lineage>
        <taxon>Eukaryota</taxon>
        <taxon>Fungi</taxon>
        <taxon>Dikarya</taxon>
        <taxon>Ascomycota</taxon>
        <taxon>Pezizomycotina</taxon>
        <taxon>Dothideomycetes</taxon>
        <taxon>Pleosporomycetidae</taxon>
        <taxon>Mytilinidiales</taxon>
        <taxon>Mytilinidiaceae</taxon>
        <taxon>Lophium</taxon>
    </lineage>
</organism>
<evidence type="ECO:0000256" key="1">
    <source>
        <dbReference type="SAM" id="MobiDB-lite"/>
    </source>
</evidence>
<dbReference type="GO" id="GO:0031932">
    <property type="term" value="C:TORC2 complex"/>
    <property type="evidence" value="ECO:0007669"/>
    <property type="project" value="TreeGrafter"/>
</dbReference>
<gene>
    <name evidence="2" type="ORF">BU16DRAFT_525512</name>
</gene>
<feature type="region of interest" description="Disordered" evidence="1">
    <location>
        <begin position="297"/>
        <end position="383"/>
    </location>
</feature>
<dbReference type="PANTHER" id="PTHR32428:SF2">
    <property type="entry name" value="TARGET OF RAPAMYCIN COMPLEX 2 SUBUNIT BIT61-RELATED"/>
    <property type="match status" value="1"/>
</dbReference>
<feature type="region of interest" description="Disordered" evidence="1">
    <location>
        <begin position="128"/>
        <end position="168"/>
    </location>
</feature>
<dbReference type="InterPro" id="IPR013745">
    <property type="entry name" value="Bit61/PRR5"/>
</dbReference>
<proteinExistence type="predicted"/>
<dbReference type="EMBL" id="MU004186">
    <property type="protein sequence ID" value="KAF2497935.1"/>
    <property type="molecule type" value="Genomic_DNA"/>
</dbReference>